<gene>
    <name evidence="1" type="ORF">NC661_11325</name>
</gene>
<dbReference type="EMBL" id="JAMQJZ010000008">
    <property type="protein sequence ID" value="MDC3420960.1"/>
    <property type="molecule type" value="Genomic_DNA"/>
</dbReference>
<comment type="caution">
    <text evidence="1">The sequence shown here is derived from an EMBL/GenBank/DDBJ whole genome shotgun (WGS) entry which is preliminary data.</text>
</comment>
<reference evidence="1" key="1">
    <citation type="submission" date="2022-06" db="EMBL/GenBank/DDBJ databases">
        <title>Aquibacillus sp. a new bacterium isolated from soil saline samples.</title>
        <authorList>
            <person name="Galisteo C."/>
            <person name="De La Haba R."/>
            <person name="Sanchez-Porro C."/>
            <person name="Ventosa A."/>
        </authorList>
    </citation>
    <scope>NUCLEOTIDE SEQUENCE</scope>
    <source>
        <strain evidence="1">JCM 12387</strain>
    </source>
</reference>
<sequence length="279" mass="33642">MDWNWKISQSYKPIDRSTFRIYLGTKYYRTKRTLEWYTDHKRYAKEKREKPLPYPIKQHQTILRRQLKDVDMWYQENKIKNLSIAIKQLHGIAIKPEETFSYWKLIGHPTKRKGYREGMVLHYGSFKAGVGGGLCQLSNLIYWITLHTSLTITERHRHSFDVFPDSKRTQPFGSGATCSYNYLDLQIRNTTSNTYQLCLHLTEDYLIGEWRSNTPEVMTYQIYEKEHRITYEDWGRYVRHNTIYRKVFNGQKECIDDQYITENHALMMYDPLLEYKEKS</sequence>
<dbReference type="Pfam" id="PF04294">
    <property type="entry name" value="VanW"/>
    <property type="match status" value="1"/>
</dbReference>
<dbReference type="AlphaFoldDB" id="A0A9X3WLJ9"/>
<dbReference type="InterPro" id="IPR052913">
    <property type="entry name" value="Glycopeptide_resist_protein"/>
</dbReference>
<organism evidence="1 2">
    <name type="scientific">Aquibacillus koreensis</name>
    <dbReference type="NCBI Taxonomy" id="279446"/>
    <lineage>
        <taxon>Bacteria</taxon>
        <taxon>Bacillati</taxon>
        <taxon>Bacillota</taxon>
        <taxon>Bacilli</taxon>
        <taxon>Bacillales</taxon>
        <taxon>Bacillaceae</taxon>
        <taxon>Aquibacillus</taxon>
    </lineage>
</organism>
<dbReference type="Proteomes" id="UP001145072">
    <property type="component" value="Unassembled WGS sequence"/>
</dbReference>
<dbReference type="PANTHER" id="PTHR35788:SF1">
    <property type="entry name" value="EXPORTED PROTEIN"/>
    <property type="match status" value="1"/>
</dbReference>
<dbReference type="RefSeq" id="WP_259871579.1">
    <property type="nucleotide sequence ID" value="NZ_JAMQJZ010000008.1"/>
</dbReference>
<accession>A0A9X3WLJ9</accession>
<evidence type="ECO:0000313" key="2">
    <source>
        <dbReference type="Proteomes" id="UP001145072"/>
    </source>
</evidence>
<protein>
    <submittedName>
        <fullName evidence="1">VanW family protein</fullName>
    </submittedName>
</protein>
<dbReference type="InterPro" id="IPR007391">
    <property type="entry name" value="Vancomycin_resist_VanW"/>
</dbReference>
<dbReference type="PANTHER" id="PTHR35788">
    <property type="entry name" value="EXPORTED PROTEIN-RELATED"/>
    <property type="match status" value="1"/>
</dbReference>
<keyword evidence="2" id="KW-1185">Reference proteome</keyword>
<evidence type="ECO:0000313" key="1">
    <source>
        <dbReference type="EMBL" id="MDC3420960.1"/>
    </source>
</evidence>
<name>A0A9X3WLJ9_9BACI</name>
<proteinExistence type="predicted"/>